<dbReference type="GO" id="GO:1990404">
    <property type="term" value="F:NAD+-protein mono-ADP-ribosyltransferase activity"/>
    <property type="evidence" value="ECO:0007669"/>
    <property type="project" value="TreeGrafter"/>
</dbReference>
<dbReference type="GO" id="GO:0070212">
    <property type="term" value="P:protein poly-ADP-ribosylation"/>
    <property type="evidence" value="ECO:0007669"/>
    <property type="project" value="TreeGrafter"/>
</dbReference>
<evidence type="ECO:0000256" key="2">
    <source>
        <dbReference type="ARBA" id="ARBA00022679"/>
    </source>
</evidence>
<keyword evidence="2 5" id="KW-0808">Transferase</keyword>
<feature type="domain" description="PARP catalytic" evidence="7">
    <location>
        <begin position="433"/>
        <end position="684"/>
    </location>
</feature>
<organism evidence="9 10">
    <name type="scientific">Cladophialophora immunda</name>
    <dbReference type="NCBI Taxonomy" id="569365"/>
    <lineage>
        <taxon>Eukaryota</taxon>
        <taxon>Fungi</taxon>
        <taxon>Dikarya</taxon>
        <taxon>Ascomycota</taxon>
        <taxon>Pezizomycotina</taxon>
        <taxon>Eurotiomycetes</taxon>
        <taxon>Chaetothyriomycetidae</taxon>
        <taxon>Chaetothyriales</taxon>
        <taxon>Herpotrichiellaceae</taxon>
        <taxon>Cladophialophora</taxon>
    </lineage>
</organism>
<evidence type="ECO:0000259" key="8">
    <source>
        <dbReference type="PROSITE" id="PS51977"/>
    </source>
</evidence>
<dbReference type="Gene3D" id="3.90.228.10">
    <property type="match status" value="1"/>
</dbReference>
<comment type="catalytic activity">
    <reaction evidence="4">
        <text>NAD(+) + (ADP-D-ribosyl)n-acceptor = nicotinamide + (ADP-D-ribosyl)n+1-acceptor + H(+).</text>
        <dbReference type="EC" id="2.4.2.30"/>
    </reaction>
</comment>
<accession>A0A0D2B025</accession>
<keyword evidence="10" id="KW-1185">Reference proteome</keyword>
<keyword evidence="1 5" id="KW-0328">Glycosyltransferase</keyword>
<dbReference type="OrthoDB" id="2017365at2759"/>
<feature type="region of interest" description="Disordered" evidence="6">
    <location>
        <begin position="48"/>
        <end position="90"/>
    </location>
</feature>
<dbReference type="Pfam" id="PF05406">
    <property type="entry name" value="WGR"/>
    <property type="match status" value="1"/>
</dbReference>
<dbReference type="SUPFAM" id="SSF56399">
    <property type="entry name" value="ADP-ribosylation"/>
    <property type="match status" value="1"/>
</dbReference>
<dbReference type="Proteomes" id="UP000054466">
    <property type="component" value="Unassembled WGS sequence"/>
</dbReference>
<dbReference type="SUPFAM" id="SSF142921">
    <property type="entry name" value="WGR domain-like"/>
    <property type="match status" value="1"/>
</dbReference>
<keyword evidence="3 5" id="KW-0520">NAD</keyword>
<dbReference type="Pfam" id="PF00644">
    <property type="entry name" value="PARP"/>
    <property type="match status" value="1"/>
</dbReference>
<evidence type="ECO:0000256" key="1">
    <source>
        <dbReference type="ARBA" id="ARBA00022676"/>
    </source>
</evidence>
<feature type="compositionally biased region" description="Low complexity" evidence="6">
    <location>
        <begin position="48"/>
        <end position="71"/>
    </location>
</feature>
<protein>
    <recommendedName>
        <fullName evidence="5">Poly [ADP-ribose] polymerase</fullName>
        <shortName evidence="5">PARP</shortName>
        <ecNumber evidence="5">2.4.2.-</ecNumber>
    </recommendedName>
</protein>
<dbReference type="STRING" id="569365.A0A0D2B025"/>
<dbReference type="PROSITE" id="PS51977">
    <property type="entry name" value="WGR"/>
    <property type="match status" value="1"/>
</dbReference>
<feature type="compositionally biased region" description="Pro residues" evidence="6">
    <location>
        <begin position="1"/>
        <end position="12"/>
    </location>
</feature>
<dbReference type="HOGENOM" id="CLU_004841_2_2_1"/>
<dbReference type="GO" id="GO:0005730">
    <property type="term" value="C:nucleolus"/>
    <property type="evidence" value="ECO:0007669"/>
    <property type="project" value="TreeGrafter"/>
</dbReference>
<dbReference type="GeneID" id="27341793"/>
<evidence type="ECO:0000256" key="6">
    <source>
        <dbReference type="SAM" id="MobiDB-lite"/>
    </source>
</evidence>
<evidence type="ECO:0000256" key="4">
    <source>
        <dbReference type="ARBA" id="ARBA00033987"/>
    </source>
</evidence>
<name>A0A0D2B025_9EURO</name>
<evidence type="ECO:0000256" key="3">
    <source>
        <dbReference type="ARBA" id="ARBA00023027"/>
    </source>
</evidence>
<dbReference type="InterPro" id="IPR050800">
    <property type="entry name" value="ARTD/PARP"/>
</dbReference>
<dbReference type="AlphaFoldDB" id="A0A0D2B025"/>
<gene>
    <name evidence="9" type="ORF">PV07_02599</name>
</gene>
<dbReference type="GO" id="GO:0006302">
    <property type="term" value="P:double-strand break repair"/>
    <property type="evidence" value="ECO:0007669"/>
    <property type="project" value="TreeGrafter"/>
</dbReference>
<evidence type="ECO:0000256" key="5">
    <source>
        <dbReference type="RuleBase" id="RU362114"/>
    </source>
</evidence>
<dbReference type="PANTHER" id="PTHR10459:SF60">
    <property type="entry name" value="POLY [ADP-RIBOSE] POLYMERASE 2"/>
    <property type="match status" value="1"/>
</dbReference>
<dbReference type="RefSeq" id="XP_016251123.1">
    <property type="nucleotide sequence ID" value="XM_016389221.1"/>
</dbReference>
<dbReference type="InterPro" id="IPR008893">
    <property type="entry name" value="WGR_domain"/>
</dbReference>
<dbReference type="PROSITE" id="PS51059">
    <property type="entry name" value="PARP_CATALYTIC"/>
    <property type="match status" value="1"/>
</dbReference>
<dbReference type="GO" id="GO:0003950">
    <property type="term" value="F:NAD+ poly-ADP-ribosyltransferase activity"/>
    <property type="evidence" value="ECO:0007669"/>
    <property type="project" value="UniProtKB-UniRule"/>
</dbReference>
<dbReference type="EC" id="2.4.2.-" evidence="5"/>
<proteinExistence type="predicted"/>
<feature type="region of interest" description="Disordered" evidence="6">
    <location>
        <begin position="1"/>
        <end position="30"/>
    </location>
</feature>
<feature type="domain" description="WGR" evidence="8">
    <location>
        <begin position="162"/>
        <end position="262"/>
    </location>
</feature>
<reference evidence="9 10" key="1">
    <citation type="submission" date="2015-01" db="EMBL/GenBank/DDBJ databases">
        <title>The Genome Sequence of Cladophialophora immunda CBS83496.</title>
        <authorList>
            <consortium name="The Broad Institute Genomics Platform"/>
            <person name="Cuomo C."/>
            <person name="de Hoog S."/>
            <person name="Gorbushina A."/>
            <person name="Stielow B."/>
            <person name="Teixiera M."/>
            <person name="Abouelleil A."/>
            <person name="Chapman S.B."/>
            <person name="Priest M."/>
            <person name="Young S.K."/>
            <person name="Wortman J."/>
            <person name="Nusbaum C."/>
            <person name="Birren B."/>
        </authorList>
    </citation>
    <scope>NUCLEOTIDE SEQUENCE [LARGE SCALE GENOMIC DNA]</scope>
    <source>
        <strain evidence="9 10">CBS 83496</strain>
    </source>
</reference>
<dbReference type="InterPro" id="IPR036930">
    <property type="entry name" value="WGR_dom_sf"/>
</dbReference>
<evidence type="ECO:0000313" key="9">
    <source>
        <dbReference type="EMBL" id="KIW30907.1"/>
    </source>
</evidence>
<evidence type="ECO:0000259" key="7">
    <source>
        <dbReference type="PROSITE" id="PS51059"/>
    </source>
</evidence>
<sequence>MLPLWAPDPPGTINPAKLAKNAGRGPTAGSEVLDISCAPLFADAQKPAASSAAAAAAASQDALPISPSSSSSPPPPSPPPPPIPRPTVPLPRITSDWESYDIFLSESQRHRENRIEFETVYASHNRRCSTRSRRTSHYGYFRTQTQDGARIHIPPDFEAGLDAAVVIDRARTSIYDAYLLRADIMKNINFFRRHQIVFNPETATYVFVTREGRVGLEGHARTEIESSNLDIVTAKFRKIFQDKTSTTWNRRYESLSRRQGRFAFIELDYQKTAARPKELPEYTAVDTKTNEEVKDLMEHILFGGPVRSRKHTTGDEGASTSGSTWQAFTAPYEQISSWAVFSAFKTLDRIRQHIESGKAINWMTILRLSSHYRSQMPCCSGEDRPPVISSYHALFLESKFLYCLWPRREIATMAAEMHRRGAQQLTAHRALAQPLYQAYSSLRHGFRRLTDASTPEFRQLRSYLENSCHRIHCLTVELEEIYRVFVKARLPNPYRDWLEAKEAQQDGDPAGDMRLLLWHGTPLDSLLGILDLGLQIRRRGASWTGTMFGNAIYLADAASKSASFCRYEAWEGRGVLLLCEADVGVHRIRSQTSIYNGHELIRQSRGRHRCIEGLGRTGPKTWRKIEWEMEPGVGDGVPLMPEPTVPYSDTHSGGTLGFNEYALYDPSHVLLRYLFRVKIKRRPY</sequence>
<dbReference type="VEuPathDB" id="FungiDB:PV07_02599"/>
<feature type="compositionally biased region" description="Pro residues" evidence="6">
    <location>
        <begin position="72"/>
        <end position="89"/>
    </location>
</feature>
<dbReference type="InterPro" id="IPR012317">
    <property type="entry name" value="Poly(ADP-ribose)pol_cat_dom"/>
</dbReference>
<dbReference type="PANTHER" id="PTHR10459">
    <property type="entry name" value="DNA LIGASE"/>
    <property type="match status" value="1"/>
</dbReference>
<evidence type="ECO:0000313" key="10">
    <source>
        <dbReference type="Proteomes" id="UP000054466"/>
    </source>
</evidence>
<dbReference type="EMBL" id="KN847041">
    <property type="protein sequence ID" value="KIW30907.1"/>
    <property type="molecule type" value="Genomic_DNA"/>
</dbReference>